<keyword evidence="3" id="KW-1185">Reference proteome</keyword>
<reference evidence="2 3" key="1">
    <citation type="submission" date="2014-11" db="EMBL/GenBank/DDBJ databases">
        <authorList>
            <person name="Zhu J."/>
            <person name="Qi W."/>
            <person name="Song R."/>
        </authorList>
    </citation>
    <scope>NUCLEOTIDE SEQUENCE [LARGE SCALE GENOMIC DNA]</scope>
</reference>
<dbReference type="OrthoDB" id="9980836at2759"/>
<dbReference type="Proteomes" id="UP000041254">
    <property type="component" value="Unassembled WGS sequence"/>
</dbReference>
<dbReference type="VEuPathDB" id="CryptoDB:Vbra_11953"/>
<evidence type="ECO:0000259" key="1">
    <source>
        <dbReference type="Pfam" id="PF00383"/>
    </source>
</evidence>
<dbReference type="PhylomeDB" id="A0A0G4EHR4"/>
<dbReference type="CDD" id="cd01285">
    <property type="entry name" value="nucleoside_deaminase"/>
    <property type="match status" value="1"/>
</dbReference>
<dbReference type="InterPro" id="IPR002125">
    <property type="entry name" value="CMP_dCMP_dom"/>
</dbReference>
<gene>
    <name evidence="2" type="ORF">Vbra_11953</name>
</gene>
<dbReference type="InParanoid" id="A0A0G4EHR4"/>
<dbReference type="Pfam" id="PF00383">
    <property type="entry name" value="dCMP_cyt_deam_1"/>
    <property type="match status" value="1"/>
</dbReference>
<dbReference type="STRING" id="1169540.A0A0G4EHR4"/>
<dbReference type="AlphaFoldDB" id="A0A0G4EHR4"/>
<evidence type="ECO:0000313" key="2">
    <source>
        <dbReference type="EMBL" id="CEL95523.1"/>
    </source>
</evidence>
<dbReference type="Gene3D" id="3.40.140.10">
    <property type="entry name" value="Cytidine Deaminase, domain 2"/>
    <property type="match status" value="1"/>
</dbReference>
<dbReference type="OMA" id="EINCIQQ"/>
<dbReference type="InterPro" id="IPR016193">
    <property type="entry name" value="Cytidine_deaminase-like"/>
</dbReference>
<proteinExistence type="predicted"/>
<dbReference type="SUPFAM" id="SSF53927">
    <property type="entry name" value="Cytidine deaminase-like"/>
    <property type="match status" value="1"/>
</dbReference>
<evidence type="ECO:0000313" key="3">
    <source>
        <dbReference type="Proteomes" id="UP000041254"/>
    </source>
</evidence>
<protein>
    <recommendedName>
        <fullName evidence="1">CMP/dCMP-type deaminase domain-containing protein</fullName>
    </recommendedName>
</protein>
<dbReference type="GO" id="GO:0003824">
    <property type="term" value="F:catalytic activity"/>
    <property type="evidence" value="ECO:0007669"/>
    <property type="project" value="InterPro"/>
</dbReference>
<dbReference type="EMBL" id="CDMY01000228">
    <property type="protein sequence ID" value="CEL95523.1"/>
    <property type="molecule type" value="Genomic_DNA"/>
</dbReference>
<accession>A0A0G4EHR4</accession>
<sequence>MAPSSRGPNGTPLSDAALVDKLLTVMEQEVMPTTAKGVEKGNKVFGAAILDADFRVVVASTNHEAVCPFWHGEVHTLKEFFALPASSRPKQEDCYFLCTHAPCPMCLSALTWSGFKVLYQFFSYDDSEGTFNIPYDNQVLREVFQCKRPRRSTPYYDSYDLRELVQHGALSDDERASAWRRIRQIESEYDRLSEVYQQRKHLSTNIMLK</sequence>
<feature type="domain" description="CMP/dCMP-type deaminase" evidence="1">
    <location>
        <begin position="35"/>
        <end position="117"/>
    </location>
</feature>
<organism evidence="2 3">
    <name type="scientific">Vitrella brassicaformis (strain CCMP3155)</name>
    <dbReference type="NCBI Taxonomy" id="1169540"/>
    <lineage>
        <taxon>Eukaryota</taxon>
        <taxon>Sar</taxon>
        <taxon>Alveolata</taxon>
        <taxon>Colpodellida</taxon>
        <taxon>Vitrellaceae</taxon>
        <taxon>Vitrella</taxon>
    </lineage>
</organism>
<name>A0A0G4EHR4_VITBC</name>